<proteinExistence type="predicted"/>
<accession>A0ACC0GIT2</accession>
<keyword evidence="2" id="KW-1185">Reference proteome</keyword>
<dbReference type="Proteomes" id="UP001060215">
    <property type="component" value="Chromosome 8"/>
</dbReference>
<name>A0ACC0GIT2_9ERIC</name>
<reference evidence="1 2" key="1">
    <citation type="journal article" date="2022" name="Plant J.">
        <title>Chromosome-level genome of Camellia lanceoleosa provides a valuable resource for understanding genome evolution and self-incompatibility.</title>
        <authorList>
            <person name="Gong W."/>
            <person name="Xiao S."/>
            <person name="Wang L."/>
            <person name="Liao Z."/>
            <person name="Chang Y."/>
            <person name="Mo W."/>
            <person name="Hu G."/>
            <person name="Li W."/>
            <person name="Zhao G."/>
            <person name="Zhu H."/>
            <person name="Hu X."/>
            <person name="Ji K."/>
            <person name="Xiang X."/>
            <person name="Song Q."/>
            <person name="Yuan D."/>
            <person name="Jin S."/>
            <person name="Zhang L."/>
        </authorList>
    </citation>
    <scope>NUCLEOTIDE SEQUENCE [LARGE SCALE GENOMIC DNA]</scope>
    <source>
        <strain evidence="1">SQ_2022a</strain>
    </source>
</reference>
<sequence>MGLNTIWESYKNLKVDYSEILFSPYGGRISEISESETPFPHRAGTIYNIHYAVAWAEEGKDALNRHMTLTRWFYSFMAPYVSKSPRAAYLNYRDLDLGVNNKGNTSYTQASIWGLKYYHNNFKRLVHVKSMVDPVMVLYDVDNASENIQHLIKWIMDYYTDSCKLILCCEDDVDILEQVKNCYKVIEVDAPMTHEIMEVLIQIARKEDFDLPISFAAKIATKSKQNPRKAIMALEACKARK</sequence>
<gene>
    <name evidence="1" type="ORF">LOK49_LG09G01344</name>
</gene>
<protein>
    <submittedName>
        <fullName evidence="1">Berberine bridge enzyme-like 23</fullName>
    </submittedName>
</protein>
<dbReference type="EMBL" id="CM045765">
    <property type="protein sequence ID" value="KAI8000474.1"/>
    <property type="molecule type" value="Genomic_DNA"/>
</dbReference>
<evidence type="ECO:0000313" key="1">
    <source>
        <dbReference type="EMBL" id="KAI8000474.1"/>
    </source>
</evidence>
<evidence type="ECO:0000313" key="2">
    <source>
        <dbReference type="Proteomes" id="UP001060215"/>
    </source>
</evidence>
<comment type="caution">
    <text evidence="1">The sequence shown here is derived from an EMBL/GenBank/DDBJ whole genome shotgun (WGS) entry which is preliminary data.</text>
</comment>
<organism evidence="1 2">
    <name type="scientific">Camellia lanceoleosa</name>
    <dbReference type="NCBI Taxonomy" id="1840588"/>
    <lineage>
        <taxon>Eukaryota</taxon>
        <taxon>Viridiplantae</taxon>
        <taxon>Streptophyta</taxon>
        <taxon>Embryophyta</taxon>
        <taxon>Tracheophyta</taxon>
        <taxon>Spermatophyta</taxon>
        <taxon>Magnoliopsida</taxon>
        <taxon>eudicotyledons</taxon>
        <taxon>Gunneridae</taxon>
        <taxon>Pentapetalae</taxon>
        <taxon>asterids</taxon>
        <taxon>Ericales</taxon>
        <taxon>Theaceae</taxon>
        <taxon>Camellia</taxon>
    </lineage>
</organism>